<evidence type="ECO:0000313" key="2">
    <source>
        <dbReference type="EMBL" id="PZX17087.1"/>
    </source>
</evidence>
<dbReference type="Gene3D" id="1.20.1260.10">
    <property type="match status" value="1"/>
</dbReference>
<feature type="domain" description="DUF2383" evidence="1">
    <location>
        <begin position="6"/>
        <end position="111"/>
    </location>
</feature>
<dbReference type="InterPro" id="IPR012347">
    <property type="entry name" value="Ferritin-like"/>
</dbReference>
<dbReference type="Proteomes" id="UP000248916">
    <property type="component" value="Unassembled WGS sequence"/>
</dbReference>
<evidence type="ECO:0000259" key="1">
    <source>
        <dbReference type="Pfam" id="PF09537"/>
    </source>
</evidence>
<name>A0A2W7NFY5_9RHOB</name>
<keyword evidence="3" id="KW-1185">Reference proteome</keyword>
<gene>
    <name evidence="2" type="ORF">LX81_01718</name>
</gene>
<dbReference type="OrthoDB" id="7723758at2"/>
<dbReference type="EMBL" id="QKZL01000005">
    <property type="protein sequence ID" value="PZX17087.1"/>
    <property type="molecule type" value="Genomic_DNA"/>
</dbReference>
<reference evidence="2 3" key="1">
    <citation type="submission" date="2018-06" db="EMBL/GenBank/DDBJ databases">
        <title>Genomic Encyclopedia of Archaeal and Bacterial Type Strains, Phase II (KMG-II): from individual species to whole genera.</title>
        <authorList>
            <person name="Goeker M."/>
        </authorList>
    </citation>
    <scope>NUCLEOTIDE SEQUENCE [LARGE SCALE GENOMIC DNA]</scope>
    <source>
        <strain evidence="2 3">DSM 22009</strain>
    </source>
</reference>
<dbReference type="AlphaFoldDB" id="A0A2W7NFY5"/>
<dbReference type="Pfam" id="PF09537">
    <property type="entry name" value="DUF2383"/>
    <property type="match status" value="1"/>
</dbReference>
<evidence type="ECO:0000313" key="3">
    <source>
        <dbReference type="Proteomes" id="UP000248916"/>
    </source>
</evidence>
<dbReference type="InterPro" id="IPR011971">
    <property type="entry name" value="CHP02284"/>
</dbReference>
<accession>A0A2W7NFY5</accession>
<comment type="caution">
    <text evidence="2">The sequence shown here is derived from an EMBL/GenBank/DDBJ whole genome shotgun (WGS) entry which is preliminary data.</text>
</comment>
<protein>
    <submittedName>
        <fullName evidence="2">Uncharacterized protein (TIGR02284 family)</fullName>
    </submittedName>
</protein>
<sequence>MSDKDKALQTLHTRLIDSRDGYRQAREQLGDDDLGHFVDRCIAEREGFHQTLHEALSAEGVTVDEDGSTAAALHRGVFKLRDAISSGPGGTYAECARGDGYLKSAYDDAIEATDGAPRWQFLVEQRAKVDATIKEAEALA</sequence>
<dbReference type="NCBIfam" id="TIGR02284">
    <property type="entry name" value="PA2169 family four-helix-bundle protein"/>
    <property type="match status" value="1"/>
</dbReference>
<dbReference type="RefSeq" id="WP_111536862.1">
    <property type="nucleotide sequence ID" value="NZ_QKZL01000005.1"/>
</dbReference>
<dbReference type="InterPro" id="IPR019052">
    <property type="entry name" value="DUF2383"/>
</dbReference>
<proteinExistence type="predicted"/>
<organism evidence="2 3">
    <name type="scientific">Palleronia aestuarii</name>
    <dbReference type="NCBI Taxonomy" id="568105"/>
    <lineage>
        <taxon>Bacteria</taxon>
        <taxon>Pseudomonadati</taxon>
        <taxon>Pseudomonadota</taxon>
        <taxon>Alphaproteobacteria</taxon>
        <taxon>Rhodobacterales</taxon>
        <taxon>Roseobacteraceae</taxon>
        <taxon>Palleronia</taxon>
    </lineage>
</organism>